<comment type="caution">
    <text evidence="2">The sequence shown here is derived from an EMBL/GenBank/DDBJ whole genome shotgun (WGS) entry which is preliminary data.</text>
</comment>
<feature type="transmembrane region" description="Helical" evidence="1">
    <location>
        <begin position="7"/>
        <end position="27"/>
    </location>
</feature>
<dbReference type="AlphaFoldDB" id="A0A7W1XC46"/>
<dbReference type="InterPro" id="IPR019099">
    <property type="entry name" value="Uncharacterised_PGPGW_TM"/>
</dbReference>
<organism evidence="2 3">
    <name type="scientific">Thermoactinomyces daqus</name>
    <dbReference type="NCBI Taxonomy" id="1329516"/>
    <lineage>
        <taxon>Bacteria</taxon>
        <taxon>Bacillati</taxon>
        <taxon>Bacillota</taxon>
        <taxon>Bacilli</taxon>
        <taxon>Bacillales</taxon>
        <taxon>Thermoactinomycetaceae</taxon>
        <taxon>Thermoactinomyces</taxon>
    </lineage>
</organism>
<dbReference type="OrthoDB" id="2990561at2"/>
<dbReference type="Proteomes" id="UP000530514">
    <property type="component" value="Unassembled WGS sequence"/>
</dbReference>
<accession>A0A7W1XC46</accession>
<dbReference type="Pfam" id="PF09656">
    <property type="entry name" value="PGPGW"/>
    <property type="match status" value="1"/>
</dbReference>
<sequence>MNDRVKHVIKVVLGWTFLVLGIIGFFVPILQGFLFTLIGLILLSQTTPWAKRLLDRLRRRYPEIAVKSEKWIEKWGNKFRFGSKSNPE</sequence>
<name>A0A7W1XC46_9BACL</name>
<evidence type="ECO:0000256" key="1">
    <source>
        <dbReference type="SAM" id="Phobius"/>
    </source>
</evidence>
<evidence type="ECO:0000313" key="2">
    <source>
        <dbReference type="EMBL" id="MBA4543920.1"/>
    </source>
</evidence>
<keyword evidence="3" id="KW-1185">Reference proteome</keyword>
<dbReference type="RefSeq" id="WP_033101699.1">
    <property type="nucleotide sequence ID" value="NZ_JACEIP010000024.1"/>
</dbReference>
<keyword evidence="1" id="KW-0472">Membrane</keyword>
<reference evidence="2 3" key="1">
    <citation type="submission" date="2020-07" db="EMBL/GenBank/DDBJ databases">
        <authorList>
            <person name="Feng H."/>
        </authorList>
    </citation>
    <scope>NUCLEOTIDE SEQUENCE [LARGE SCALE GENOMIC DNA]</scope>
    <source>
        <strain evidence="3">s-11</strain>
    </source>
</reference>
<evidence type="ECO:0008006" key="4">
    <source>
        <dbReference type="Google" id="ProtNLM"/>
    </source>
</evidence>
<evidence type="ECO:0000313" key="3">
    <source>
        <dbReference type="Proteomes" id="UP000530514"/>
    </source>
</evidence>
<proteinExistence type="predicted"/>
<keyword evidence="1" id="KW-1133">Transmembrane helix</keyword>
<protein>
    <recommendedName>
        <fullName evidence="4">Transmembrane protein (PGPGW)</fullName>
    </recommendedName>
</protein>
<gene>
    <name evidence="2" type="ORF">H1164_13595</name>
</gene>
<dbReference type="EMBL" id="JACEIP010000024">
    <property type="protein sequence ID" value="MBA4543920.1"/>
    <property type="molecule type" value="Genomic_DNA"/>
</dbReference>
<keyword evidence="1" id="KW-0812">Transmembrane</keyword>